<evidence type="ECO:0000256" key="6">
    <source>
        <dbReference type="ARBA" id="ARBA00022741"/>
    </source>
</evidence>
<comment type="caution">
    <text evidence="12">The sequence shown here is derived from an EMBL/GenBank/DDBJ whole genome shotgun (WGS) entry which is preliminary data.</text>
</comment>
<keyword evidence="6" id="KW-0547">Nucleotide-binding</keyword>
<feature type="transmembrane region" description="Helical" evidence="10">
    <location>
        <begin position="341"/>
        <end position="362"/>
    </location>
</feature>
<evidence type="ECO:0000256" key="4">
    <source>
        <dbReference type="ARBA" id="ARBA00022692"/>
    </source>
</evidence>
<dbReference type="PANTHER" id="PTHR19229">
    <property type="entry name" value="ATP-BINDING CASSETTE TRANSPORTER SUBFAMILY A ABCA"/>
    <property type="match status" value="1"/>
</dbReference>
<dbReference type="EMBL" id="JAPFFF010000068">
    <property type="protein sequence ID" value="KAK8836160.1"/>
    <property type="molecule type" value="Genomic_DNA"/>
</dbReference>
<proteinExistence type="inferred from homology"/>
<evidence type="ECO:0000256" key="8">
    <source>
        <dbReference type="ARBA" id="ARBA00022989"/>
    </source>
</evidence>
<dbReference type="InterPro" id="IPR013525">
    <property type="entry name" value="ABC2_TM"/>
</dbReference>
<dbReference type="Pfam" id="PF00005">
    <property type="entry name" value="ABC_tran"/>
    <property type="match status" value="1"/>
</dbReference>
<evidence type="ECO:0000313" key="12">
    <source>
        <dbReference type="EMBL" id="KAK8836160.1"/>
    </source>
</evidence>
<dbReference type="SUPFAM" id="SSF52540">
    <property type="entry name" value="P-loop containing nucleoside triphosphate hydrolases"/>
    <property type="match status" value="1"/>
</dbReference>
<keyword evidence="5" id="KW-0677">Repeat</keyword>
<dbReference type="InterPro" id="IPR017871">
    <property type="entry name" value="ABC_transporter-like_CS"/>
</dbReference>
<evidence type="ECO:0000259" key="11">
    <source>
        <dbReference type="PROSITE" id="PS50893"/>
    </source>
</evidence>
<organism evidence="12 13">
    <name type="scientific">Tritrichomonas musculus</name>
    <dbReference type="NCBI Taxonomy" id="1915356"/>
    <lineage>
        <taxon>Eukaryota</taxon>
        <taxon>Metamonada</taxon>
        <taxon>Parabasalia</taxon>
        <taxon>Tritrichomonadida</taxon>
        <taxon>Tritrichomonadidae</taxon>
        <taxon>Tritrichomonas</taxon>
    </lineage>
</organism>
<dbReference type="PROSITE" id="PS00211">
    <property type="entry name" value="ABC_TRANSPORTER_1"/>
    <property type="match status" value="1"/>
</dbReference>
<evidence type="ECO:0000256" key="5">
    <source>
        <dbReference type="ARBA" id="ARBA00022737"/>
    </source>
</evidence>
<sequence>MNDHLLDNSRSETSIVVSKKTGTSGRIIRALFKKSFLIKIRHPATILEFLFACVVWLVLFPAWKLGRVKIKGSINPPLNFTSIIPYKLIMFFLVTKNSSLVFLPDCSNTRSLYKMWNDSISLIPSNYTNNITFEASFANSVEEMKTLIYSQTSNGYGIYWSNAKDDTALTSPKIETYRQSLGLSPDDELFELLYRSIAYMNGFSKIPLALTNTSYQQYATADSEMLLDMSILVMIMIIMPIIISTMPDLQTILEEKDSRVMALSFLMGCNETSYWFVSFTMQFLLSFFPYLFMSFYFCFSDMMKGTSFSLLMLINILFIISHVWFLMFFTTFMKKASSSRMLTAIFMVFGVFFAYLHFFFTLDDSNHNEAVKHVFSIIPLSAYQLIVVTMYQQSRTTMPPITWSNFLIKKNPLLKYQPWYSVMWLSIDSFLYFILFVFFNMVNPREFGSPPLSWNELFKLESWKRLFNKKKNKKKNNENYDLGFCDDSFTSVSSLVPVSSYVSNSFLIHVDGLSKTYYGYRVVKALDDVSFTINQNEIIVVIGPNGAGKSTLINILAGAIEPSEGTLRILGGNPTNRFVEMQDILGVCFQENVLINLLTIEEHFELFGAFRGIQKNELNEKMMFFTNLLQLNEMIKNRAGDLSGGQKRKLCISLSLLGDPPVVIMDEPTAGVDVQSRQLIWKTIASLKNTTTIVTSHALEEAEAVSSRLFVVSGGKIPFVGTATELRNQFKCGYVLRVDGDVHNVFQLAREFEPNAHMSVDRNDTIELPVSRNVASFMEMLEKRKNEIGVNSFSFSVEQLEDVLLKLIQNDEAGFNNVQ</sequence>
<evidence type="ECO:0000256" key="2">
    <source>
        <dbReference type="ARBA" id="ARBA00008869"/>
    </source>
</evidence>
<evidence type="ECO:0000256" key="9">
    <source>
        <dbReference type="ARBA" id="ARBA00023136"/>
    </source>
</evidence>
<dbReference type="Proteomes" id="UP001470230">
    <property type="component" value="Unassembled WGS sequence"/>
</dbReference>
<keyword evidence="8 10" id="KW-1133">Transmembrane helix</keyword>
<keyword evidence="13" id="KW-1185">Reference proteome</keyword>
<dbReference type="InterPro" id="IPR003439">
    <property type="entry name" value="ABC_transporter-like_ATP-bd"/>
</dbReference>
<dbReference type="CDD" id="cd03263">
    <property type="entry name" value="ABC_subfamily_A"/>
    <property type="match status" value="1"/>
</dbReference>
<reference evidence="12 13" key="1">
    <citation type="submission" date="2024-04" db="EMBL/GenBank/DDBJ databases">
        <title>Tritrichomonas musculus Genome.</title>
        <authorList>
            <person name="Alves-Ferreira E."/>
            <person name="Grigg M."/>
            <person name="Lorenzi H."/>
            <person name="Galac M."/>
        </authorList>
    </citation>
    <scope>NUCLEOTIDE SEQUENCE [LARGE SCALE GENOMIC DNA]</scope>
    <source>
        <strain evidence="12 13">EAF2021</strain>
    </source>
</reference>
<dbReference type="InterPro" id="IPR026082">
    <property type="entry name" value="ABCA"/>
</dbReference>
<feature type="transmembrane region" description="Helical" evidence="10">
    <location>
        <begin position="274"/>
        <end position="298"/>
    </location>
</feature>
<name>A0ABR2GQD7_9EUKA</name>
<keyword evidence="7" id="KW-0067">ATP-binding</keyword>
<dbReference type="InterPro" id="IPR003593">
    <property type="entry name" value="AAA+_ATPase"/>
</dbReference>
<dbReference type="SMART" id="SM00382">
    <property type="entry name" value="AAA"/>
    <property type="match status" value="1"/>
</dbReference>
<feature type="transmembrane region" description="Helical" evidence="10">
    <location>
        <begin position="225"/>
        <end position="243"/>
    </location>
</feature>
<dbReference type="Gene3D" id="3.40.50.300">
    <property type="entry name" value="P-loop containing nucleotide triphosphate hydrolases"/>
    <property type="match status" value="1"/>
</dbReference>
<dbReference type="PANTHER" id="PTHR19229:SF36">
    <property type="entry name" value="ATP-BINDING CASSETTE SUB-FAMILY A MEMBER 2"/>
    <property type="match status" value="1"/>
</dbReference>
<feature type="domain" description="ABC transporter" evidence="11">
    <location>
        <begin position="508"/>
        <end position="739"/>
    </location>
</feature>
<keyword evidence="3" id="KW-0813">Transport</keyword>
<dbReference type="Pfam" id="PF12698">
    <property type="entry name" value="ABC2_membrane_3"/>
    <property type="match status" value="1"/>
</dbReference>
<accession>A0ABR2GQD7</accession>
<evidence type="ECO:0000256" key="7">
    <source>
        <dbReference type="ARBA" id="ARBA00022840"/>
    </source>
</evidence>
<keyword evidence="4 10" id="KW-0812">Transmembrane</keyword>
<evidence type="ECO:0000313" key="13">
    <source>
        <dbReference type="Proteomes" id="UP001470230"/>
    </source>
</evidence>
<feature type="transmembrane region" description="Helical" evidence="10">
    <location>
        <begin position="374"/>
        <end position="391"/>
    </location>
</feature>
<dbReference type="PROSITE" id="PS50893">
    <property type="entry name" value="ABC_TRANSPORTER_2"/>
    <property type="match status" value="1"/>
</dbReference>
<feature type="transmembrane region" description="Helical" evidence="10">
    <location>
        <begin position="44"/>
        <end position="63"/>
    </location>
</feature>
<feature type="transmembrane region" description="Helical" evidence="10">
    <location>
        <begin position="310"/>
        <end position="329"/>
    </location>
</feature>
<keyword evidence="9 10" id="KW-0472">Membrane</keyword>
<evidence type="ECO:0000256" key="10">
    <source>
        <dbReference type="SAM" id="Phobius"/>
    </source>
</evidence>
<feature type="transmembrane region" description="Helical" evidence="10">
    <location>
        <begin position="83"/>
        <end position="103"/>
    </location>
</feature>
<gene>
    <name evidence="12" type="ORF">M9Y10_039973</name>
</gene>
<comment type="subcellular location">
    <subcellularLocation>
        <location evidence="1">Membrane</location>
        <topology evidence="1">Multi-pass membrane protein</topology>
    </subcellularLocation>
</comment>
<protein>
    <recommendedName>
        <fullName evidence="11">ABC transporter domain-containing protein</fullName>
    </recommendedName>
</protein>
<evidence type="ECO:0000256" key="3">
    <source>
        <dbReference type="ARBA" id="ARBA00022448"/>
    </source>
</evidence>
<feature type="transmembrane region" description="Helical" evidence="10">
    <location>
        <begin position="419"/>
        <end position="439"/>
    </location>
</feature>
<comment type="similarity">
    <text evidence="2">Belongs to the ABC transporter superfamily. ABCA family.</text>
</comment>
<evidence type="ECO:0000256" key="1">
    <source>
        <dbReference type="ARBA" id="ARBA00004141"/>
    </source>
</evidence>
<dbReference type="InterPro" id="IPR027417">
    <property type="entry name" value="P-loop_NTPase"/>
</dbReference>